<keyword evidence="2 7" id="KW-0132">Cell division</keyword>
<comment type="similarity">
    <text evidence="7">Belongs to the CrgA family.</text>
</comment>
<dbReference type="GO" id="GO:0005886">
    <property type="term" value="C:plasma membrane"/>
    <property type="evidence" value="ECO:0007669"/>
    <property type="project" value="UniProtKB-SubCell"/>
</dbReference>
<name>A0A261F7Z7_9BIFI</name>
<comment type="subcellular location">
    <subcellularLocation>
        <location evidence="7">Cell membrane</location>
        <topology evidence="7">Multi-pass membrane protein</topology>
    </subcellularLocation>
</comment>
<evidence type="ECO:0000256" key="1">
    <source>
        <dbReference type="ARBA" id="ARBA00022475"/>
    </source>
</evidence>
<dbReference type="RefSeq" id="WP_094690157.1">
    <property type="nucleotide sequence ID" value="NZ_JACBYZ010000001.1"/>
</dbReference>
<evidence type="ECO:0000313" key="10">
    <source>
        <dbReference type="Proteomes" id="UP000228976"/>
    </source>
</evidence>
<dbReference type="OrthoDB" id="5189646at2"/>
<evidence type="ECO:0000313" key="9">
    <source>
        <dbReference type="EMBL" id="OZG55269.1"/>
    </source>
</evidence>
<feature type="region of interest" description="Disordered" evidence="8">
    <location>
        <begin position="1"/>
        <end position="42"/>
    </location>
</feature>
<keyword evidence="6 7" id="KW-0131">Cell cycle</keyword>
<comment type="caution">
    <text evidence="9">The sequence shown here is derived from an EMBL/GenBank/DDBJ whole genome shotgun (WGS) entry which is preliminary data.</text>
</comment>
<keyword evidence="1 7" id="KW-1003">Cell membrane</keyword>
<evidence type="ECO:0000256" key="7">
    <source>
        <dbReference type="HAMAP-Rule" id="MF_00631"/>
    </source>
</evidence>
<reference evidence="9 10" key="1">
    <citation type="journal article" date="2017" name="BMC Genomics">
        <title>Comparative genomic and phylogenomic analyses of the Bifidobacteriaceae family.</title>
        <authorList>
            <person name="Lugli G.A."/>
            <person name="Milani C."/>
            <person name="Turroni F."/>
            <person name="Duranti S."/>
            <person name="Mancabelli L."/>
            <person name="Mangifesta M."/>
            <person name="Ferrario C."/>
            <person name="Modesto M."/>
            <person name="Mattarelli P."/>
            <person name="Jiri K."/>
            <person name="van Sinderen D."/>
            <person name="Ventura M."/>
        </authorList>
    </citation>
    <scope>NUCLEOTIDE SEQUENCE [LARGE SCALE GENOMIC DNA]</scope>
    <source>
        <strain evidence="9 10">LMG 21773</strain>
    </source>
</reference>
<dbReference type="InterPro" id="IPR009619">
    <property type="entry name" value="CrgA"/>
</dbReference>
<accession>A0A261F7Z7</accession>
<dbReference type="EMBL" id="MWWU01000003">
    <property type="protein sequence ID" value="OZG55269.1"/>
    <property type="molecule type" value="Genomic_DNA"/>
</dbReference>
<proteinExistence type="inferred from homology"/>
<feature type="compositionally biased region" description="Basic and acidic residues" evidence="8">
    <location>
        <begin position="1"/>
        <end position="15"/>
    </location>
</feature>
<evidence type="ECO:0000256" key="8">
    <source>
        <dbReference type="SAM" id="MobiDB-lite"/>
    </source>
</evidence>
<evidence type="ECO:0000256" key="6">
    <source>
        <dbReference type="ARBA" id="ARBA00023306"/>
    </source>
</evidence>
<feature type="transmembrane region" description="Helical" evidence="7">
    <location>
        <begin position="91"/>
        <end position="112"/>
    </location>
</feature>
<sequence length="150" mass="16865">MAEKKDLKSTEEAEKATAVAASEESTSDAQQGKDKQGEPGEIDLNEVDKLLNAKGNEKDLPKNMQRLIAREKENNKRVEESIKGAKTNPSWFVPLFCFLMILGLLWVVVYYIDTQRTGGVGYPIPAIGNWNLLVGFVIMLIGFLMTMWWN</sequence>
<dbReference type="Proteomes" id="UP000228976">
    <property type="component" value="Unassembled WGS sequence"/>
</dbReference>
<keyword evidence="10" id="KW-1185">Reference proteome</keyword>
<dbReference type="NCBIfam" id="NF002593">
    <property type="entry name" value="PRK02251.1-2"/>
    <property type="match status" value="1"/>
</dbReference>
<protein>
    <recommendedName>
        <fullName evidence="7">Cell division protein CrgA</fullName>
    </recommendedName>
</protein>
<evidence type="ECO:0000256" key="5">
    <source>
        <dbReference type="ARBA" id="ARBA00023136"/>
    </source>
</evidence>
<keyword evidence="5 7" id="KW-0472">Membrane</keyword>
<dbReference type="HAMAP" id="MF_00631">
    <property type="entry name" value="CrgA"/>
    <property type="match status" value="1"/>
</dbReference>
<dbReference type="AlphaFoldDB" id="A0A261F7Z7"/>
<organism evidence="9 10">
    <name type="scientific">Aeriscardovia aeriphila</name>
    <dbReference type="NCBI Taxonomy" id="218139"/>
    <lineage>
        <taxon>Bacteria</taxon>
        <taxon>Bacillati</taxon>
        <taxon>Actinomycetota</taxon>
        <taxon>Actinomycetes</taxon>
        <taxon>Bifidobacteriales</taxon>
        <taxon>Bifidobacteriaceae</taxon>
        <taxon>Aeriscardovia</taxon>
    </lineage>
</organism>
<keyword evidence="3 7" id="KW-0812">Transmembrane</keyword>
<dbReference type="GO" id="GO:0051301">
    <property type="term" value="P:cell division"/>
    <property type="evidence" value="ECO:0007669"/>
    <property type="project" value="UniProtKB-UniRule"/>
</dbReference>
<dbReference type="Pfam" id="PF06781">
    <property type="entry name" value="CrgA"/>
    <property type="match status" value="1"/>
</dbReference>
<gene>
    <name evidence="7" type="primary">crgA</name>
    <name evidence="9" type="ORF">AEAE_1066</name>
</gene>
<evidence type="ECO:0000256" key="3">
    <source>
        <dbReference type="ARBA" id="ARBA00022692"/>
    </source>
</evidence>
<feature type="transmembrane region" description="Helical" evidence="7">
    <location>
        <begin position="132"/>
        <end position="149"/>
    </location>
</feature>
<comment type="function">
    <text evidence="7">Involved in cell division.</text>
</comment>
<keyword evidence="4 7" id="KW-1133">Transmembrane helix</keyword>
<evidence type="ECO:0000256" key="4">
    <source>
        <dbReference type="ARBA" id="ARBA00022989"/>
    </source>
</evidence>
<evidence type="ECO:0000256" key="2">
    <source>
        <dbReference type="ARBA" id="ARBA00022618"/>
    </source>
</evidence>